<accession>A0A8S5P256</accession>
<reference evidence="1" key="1">
    <citation type="journal article" date="2021" name="Proc. Natl. Acad. Sci. U.S.A.">
        <title>A Catalog of Tens of Thousands of Viruses from Human Metagenomes Reveals Hidden Associations with Chronic Diseases.</title>
        <authorList>
            <person name="Tisza M.J."/>
            <person name="Buck C.B."/>
        </authorList>
    </citation>
    <scope>NUCLEOTIDE SEQUENCE</scope>
    <source>
        <strain evidence="1">CtjOQ18</strain>
    </source>
</reference>
<evidence type="ECO:0000313" key="1">
    <source>
        <dbReference type="EMBL" id="DAE00531.1"/>
    </source>
</evidence>
<evidence type="ECO:0008006" key="2">
    <source>
        <dbReference type="Google" id="ProtNLM"/>
    </source>
</evidence>
<protein>
    <recommendedName>
        <fullName evidence="2">DUF2590 family protein</fullName>
    </recommendedName>
</protein>
<dbReference type="Pfam" id="PF10761">
    <property type="entry name" value="DUF2590"/>
    <property type="match status" value="1"/>
</dbReference>
<dbReference type="EMBL" id="BK015304">
    <property type="protein sequence ID" value="DAE00531.1"/>
    <property type="molecule type" value="Genomic_DNA"/>
</dbReference>
<proteinExistence type="predicted"/>
<name>A0A8S5P256_9CAUD</name>
<sequence length="114" mass="12703">MERTAMSELLYIDLLIEGRNFVLNSGNEPVLCNNKQSIGQDIVHSILESGLATELISERSPTMRGDILTRLELLIESDERIEPGTVVITEESAKRLWITAGTWDFGSVSVRAEL</sequence>
<dbReference type="InterPro" id="IPR019697">
    <property type="entry name" value="Phage_HP1_Orf28"/>
</dbReference>
<organism evidence="1">
    <name type="scientific">Peduovirinae sp. ctjOQ18</name>
    <dbReference type="NCBI Taxonomy" id="2825161"/>
    <lineage>
        <taxon>Viruses</taxon>
        <taxon>Duplodnaviria</taxon>
        <taxon>Heunggongvirae</taxon>
        <taxon>Uroviricota</taxon>
        <taxon>Caudoviricetes</taxon>
        <taxon>Peduoviridae</taxon>
    </lineage>
</organism>